<name>A0A1V0UA59_STRVN</name>
<sequence length="67" mass="7325">MHADVHHLLHTFESAELRSGAGEFRIPRATLRTRIGWTLVEVGLRLTAQGRETAAPAPRAATAFHPA</sequence>
<dbReference type="GeneID" id="63980220"/>
<protein>
    <submittedName>
        <fullName evidence="1">Uncharacterized protein</fullName>
    </submittedName>
</protein>
<reference evidence="1 2" key="1">
    <citation type="submission" date="2017-03" db="EMBL/GenBank/DDBJ databases">
        <title>Complete Genome Sequence of a natural compounds producer, Streptomyces violaceus S21.</title>
        <authorList>
            <person name="Zhong C."/>
            <person name="Zhao Z."/>
            <person name="Fu J."/>
            <person name="Zong G."/>
            <person name="Qin R."/>
            <person name="Cao G."/>
        </authorList>
    </citation>
    <scope>NUCLEOTIDE SEQUENCE [LARGE SCALE GENOMIC DNA]</scope>
    <source>
        <strain evidence="1 2">S21</strain>
    </source>
</reference>
<proteinExistence type="predicted"/>
<dbReference type="OrthoDB" id="4336008at2"/>
<dbReference type="RefSeq" id="WP_030113252.1">
    <property type="nucleotide sequence ID" value="NZ_CP020570.1"/>
</dbReference>
<dbReference type="AlphaFoldDB" id="A0A1V0UA59"/>
<accession>A0A1V0UA59</accession>
<dbReference type="KEGG" id="svu:B1H20_11755"/>
<dbReference type="EMBL" id="CP020570">
    <property type="protein sequence ID" value="ARF62001.1"/>
    <property type="molecule type" value="Genomic_DNA"/>
</dbReference>
<gene>
    <name evidence="1" type="ORF">B1H20_11755</name>
</gene>
<dbReference type="STRING" id="1935.B1H20_11755"/>
<dbReference type="Proteomes" id="UP000192445">
    <property type="component" value="Chromosome"/>
</dbReference>
<evidence type="ECO:0000313" key="2">
    <source>
        <dbReference type="Proteomes" id="UP000192445"/>
    </source>
</evidence>
<organism evidence="1 2">
    <name type="scientific">Streptomyces violaceoruber</name>
    <dbReference type="NCBI Taxonomy" id="1935"/>
    <lineage>
        <taxon>Bacteria</taxon>
        <taxon>Bacillati</taxon>
        <taxon>Actinomycetota</taxon>
        <taxon>Actinomycetes</taxon>
        <taxon>Kitasatosporales</taxon>
        <taxon>Streptomycetaceae</taxon>
        <taxon>Streptomyces</taxon>
        <taxon>Streptomyces violaceoruber group</taxon>
    </lineage>
</organism>
<evidence type="ECO:0000313" key="1">
    <source>
        <dbReference type="EMBL" id="ARF62001.1"/>
    </source>
</evidence>